<dbReference type="InterPro" id="IPR006597">
    <property type="entry name" value="Sel1-like"/>
</dbReference>
<dbReference type="PANTHER" id="PTHR43628">
    <property type="entry name" value="ACTIVATOR OF C KINASE PROTEIN 1-RELATED"/>
    <property type="match status" value="1"/>
</dbReference>
<evidence type="ECO:0000313" key="1">
    <source>
        <dbReference type="EMBL" id="RIA89665.1"/>
    </source>
</evidence>
<dbReference type="OrthoDB" id="2384430at2759"/>
<dbReference type="Gene3D" id="1.25.40.10">
    <property type="entry name" value="Tetratricopeptide repeat domain"/>
    <property type="match status" value="2"/>
</dbReference>
<dbReference type="Pfam" id="PF08238">
    <property type="entry name" value="Sel1"/>
    <property type="match status" value="7"/>
</dbReference>
<keyword evidence="2" id="KW-1185">Reference proteome</keyword>
<dbReference type="Proteomes" id="UP000265703">
    <property type="component" value="Unassembled WGS sequence"/>
</dbReference>
<comment type="caution">
    <text evidence="1">The sequence shown here is derived from an EMBL/GenBank/DDBJ whole genome shotgun (WGS) entry which is preliminary data.</text>
</comment>
<sequence length="416" mass="48714">MFSSNPDIVKYESFSFKPTNPSLITKFFKELLEELYIILLDMDIASEIYLIDELINNCLMDYDLDPENVLEIMTSSSQNIFCYSSLIGYFYQCGIGCKVDKARALEIFSNAIKYDQKVESNQFSYDQMNETITDDIKKLNEIILQYFYSLILYKNVILIRRYNYKLHIKNAEKGDSTSQYFIGNCYYFGINIKCDYDKAIEWYLKASEGGNIQAMYMLGECYEYGQDVNEKKAFEFYFKSAKECKNASSTLGDFYYYGKGISKDESKAFEWYLRAAEKGDAFSQYLVANYYYDGKYIPKNEEKWFYWNRKAAINGEINAQYKLAEYYLDNPINKNESKAFKWYLKLANKNSLRAVYLVAKCCRDGIGTDKNIMEATKWIEKCMISPNSYGKISINFEDFLNGLDINVSQVPYYLVL</sequence>
<evidence type="ECO:0000313" key="2">
    <source>
        <dbReference type="Proteomes" id="UP000265703"/>
    </source>
</evidence>
<organism evidence="1 2">
    <name type="scientific">Glomus cerebriforme</name>
    <dbReference type="NCBI Taxonomy" id="658196"/>
    <lineage>
        <taxon>Eukaryota</taxon>
        <taxon>Fungi</taxon>
        <taxon>Fungi incertae sedis</taxon>
        <taxon>Mucoromycota</taxon>
        <taxon>Glomeromycotina</taxon>
        <taxon>Glomeromycetes</taxon>
        <taxon>Glomerales</taxon>
        <taxon>Glomeraceae</taxon>
        <taxon>Glomus</taxon>
    </lineage>
</organism>
<dbReference type="InterPro" id="IPR011990">
    <property type="entry name" value="TPR-like_helical_dom_sf"/>
</dbReference>
<dbReference type="InterPro" id="IPR052945">
    <property type="entry name" value="Mitotic_Regulator"/>
</dbReference>
<protein>
    <recommendedName>
        <fullName evidence="3">HCP-like protein</fullName>
    </recommendedName>
</protein>
<proteinExistence type="predicted"/>
<gene>
    <name evidence="1" type="ORF">C1645_186218</name>
</gene>
<dbReference type="SMART" id="SM00671">
    <property type="entry name" value="SEL1"/>
    <property type="match status" value="6"/>
</dbReference>
<dbReference type="SUPFAM" id="SSF81901">
    <property type="entry name" value="HCP-like"/>
    <property type="match status" value="2"/>
</dbReference>
<dbReference type="STRING" id="658196.A0A397T099"/>
<accession>A0A397T099</accession>
<name>A0A397T099_9GLOM</name>
<reference evidence="1 2" key="1">
    <citation type="submission" date="2018-06" db="EMBL/GenBank/DDBJ databases">
        <title>Comparative genomics reveals the genomic features of Rhizophagus irregularis, R. cerebriforme, R. diaphanum and Gigaspora rosea, and their symbiotic lifestyle signature.</title>
        <authorList>
            <person name="Morin E."/>
            <person name="San Clemente H."/>
            <person name="Chen E.C.H."/>
            <person name="De La Providencia I."/>
            <person name="Hainaut M."/>
            <person name="Kuo A."/>
            <person name="Kohler A."/>
            <person name="Murat C."/>
            <person name="Tang N."/>
            <person name="Roy S."/>
            <person name="Loubradou J."/>
            <person name="Henrissat B."/>
            <person name="Grigoriev I.V."/>
            <person name="Corradi N."/>
            <person name="Roux C."/>
            <person name="Martin F.M."/>
        </authorList>
    </citation>
    <scope>NUCLEOTIDE SEQUENCE [LARGE SCALE GENOMIC DNA]</scope>
    <source>
        <strain evidence="1 2">DAOM 227022</strain>
    </source>
</reference>
<dbReference type="PANTHER" id="PTHR43628:SF1">
    <property type="entry name" value="CHITIN SYNTHASE REGULATORY FACTOR 2-RELATED"/>
    <property type="match status" value="1"/>
</dbReference>
<dbReference type="EMBL" id="QKYT01000210">
    <property type="protein sequence ID" value="RIA89665.1"/>
    <property type="molecule type" value="Genomic_DNA"/>
</dbReference>
<evidence type="ECO:0008006" key="3">
    <source>
        <dbReference type="Google" id="ProtNLM"/>
    </source>
</evidence>
<dbReference type="AlphaFoldDB" id="A0A397T099"/>